<gene>
    <name evidence="2" type="ORF">L345_08570</name>
</gene>
<sequence length="60" mass="6526">MMPGGQIPGVRDEHLAFQNPRSPATQPTKSKNLSDPPKSSFLLPWSGQLSTVVSSASWYL</sequence>
<name>V8NTR0_OPHHA</name>
<dbReference type="EMBL" id="AZIM01001824">
    <property type="protein sequence ID" value="ETE65659.1"/>
    <property type="molecule type" value="Genomic_DNA"/>
</dbReference>
<accession>V8NTR0</accession>
<evidence type="ECO:0000313" key="2">
    <source>
        <dbReference type="EMBL" id="ETE65659.1"/>
    </source>
</evidence>
<comment type="caution">
    <text evidence="2">The sequence shown here is derived from an EMBL/GenBank/DDBJ whole genome shotgun (WGS) entry which is preliminary data.</text>
</comment>
<organism evidence="2 3">
    <name type="scientific">Ophiophagus hannah</name>
    <name type="common">King cobra</name>
    <name type="synonym">Naja hannah</name>
    <dbReference type="NCBI Taxonomy" id="8665"/>
    <lineage>
        <taxon>Eukaryota</taxon>
        <taxon>Metazoa</taxon>
        <taxon>Chordata</taxon>
        <taxon>Craniata</taxon>
        <taxon>Vertebrata</taxon>
        <taxon>Euteleostomi</taxon>
        <taxon>Lepidosauria</taxon>
        <taxon>Squamata</taxon>
        <taxon>Bifurcata</taxon>
        <taxon>Unidentata</taxon>
        <taxon>Episquamata</taxon>
        <taxon>Toxicofera</taxon>
        <taxon>Serpentes</taxon>
        <taxon>Colubroidea</taxon>
        <taxon>Elapidae</taxon>
        <taxon>Elapinae</taxon>
        <taxon>Ophiophagus</taxon>
    </lineage>
</organism>
<evidence type="ECO:0000313" key="3">
    <source>
        <dbReference type="Proteomes" id="UP000018936"/>
    </source>
</evidence>
<dbReference type="Proteomes" id="UP000018936">
    <property type="component" value="Unassembled WGS sequence"/>
</dbReference>
<feature type="region of interest" description="Disordered" evidence="1">
    <location>
        <begin position="1"/>
        <end position="38"/>
    </location>
</feature>
<dbReference type="AlphaFoldDB" id="V8NTR0"/>
<proteinExistence type="predicted"/>
<protein>
    <submittedName>
        <fullName evidence="2">Uncharacterized protein</fullName>
    </submittedName>
</protein>
<feature type="compositionally biased region" description="Polar residues" evidence="1">
    <location>
        <begin position="19"/>
        <end position="33"/>
    </location>
</feature>
<keyword evidence="3" id="KW-1185">Reference proteome</keyword>
<reference evidence="2 3" key="1">
    <citation type="journal article" date="2013" name="Proc. Natl. Acad. Sci. U.S.A.">
        <title>The king cobra genome reveals dynamic gene evolution and adaptation in the snake venom system.</title>
        <authorList>
            <person name="Vonk F.J."/>
            <person name="Casewell N.R."/>
            <person name="Henkel C.V."/>
            <person name="Heimberg A.M."/>
            <person name="Jansen H.J."/>
            <person name="McCleary R.J."/>
            <person name="Kerkkamp H.M."/>
            <person name="Vos R.A."/>
            <person name="Guerreiro I."/>
            <person name="Calvete J.J."/>
            <person name="Wuster W."/>
            <person name="Woods A.E."/>
            <person name="Logan J.M."/>
            <person name="Harrison R.A."/>
            <person name="Castoe T.A."/>
            <person name="de Koning A.P."/>
            <person name="Pollock D.D."/>
            <person name="Yandell M."/>
            <person name="Calderon D."/>
            <person name="Renjifo C."/>
            <person name="Currier R.B."/>
            <person name="Salgado D."/>
            <person name="Pla D."/>
            <person name="Sanz L."/>
            <person name="Hyder A.S."/>
            <person name="Ribeiro J.M."/>
            <person name="Arntzen J.W."/>
            <person name="van den Thillart G.E."/>
            <person name="Boetzer M."/>
            <person name="Pirovano W."/>
            <person name="Dirks R.P."/>
            <person name="Spaink H.P."/>
            <person name="Duboule D."/>
            <person name="McGlinn E."/>
            <person name="Kini R.M."/>
            <person name="Richardson M.K."/>
        </authorList>
    </citation>
    <scope>NUCLEOTIDE SEQUENCE</scope>
    <source>
        <tissue evidence="2">Blood</tissue>
    </source>
</reference>
<evidence type="ECO:0000256" key="1">
    <source>
        <dbReference type="SAM" id="MobiDB-lite"/>
    </source>
</evidence>